<organism evidence="3 4">
    <name type="scientific">Lysobacter korlensis</name>
    <dbReference type="NCBI Taxonomy" id="553636"/>
    <lineage>
        <taxon>Bacteria</taxon>
        <taxon>Pseudomonadati</taxon>
        <taxon>Pseudomonadota</taxon>
        <taxon>Gammaproteobacteria</taxon>
        <taxon>Lysobacterales</taxon>
        <taxon>Lysobacteraceae</taxon>
        <taxon>Lysobacter</taxon>
    </lineage>
</organism>
<comment type="caution">
    <text evidence="3">The sequence shown here is derived from an EMBL/GenBank/DDBJ whole genome shotgun (WGS) entry which is preliminary data.</text>
</comment>
<dbReference type="Proteomes" id="UP001589896">
    <property type="component" value="Unassembled WGS sequence"/>
</dbReference>
<evidence type="ECO:0000313" key="3">
    <source>
        <dbReference type="EMBL" id="MFC0678509.1"/>
    </source>
</evidence>
<feature type="region of interest" description="Disordered" evidence="1">
    <location>
        <begin position="1"/>
        <end position="37"/>
    </location>
</feature>
<name>A0ABV6RNE6_9GAMM</name>
<dbReference type="RefSeq" id="WP_386668429.1">
    <property type="nucleotide sequence ID" value="NZ_JBHLTG010000002.1"/>
</dbReference>
<evidence type="ECO:0000256" key="2">
    <source>
        <dbReference type="SAM" id="Phobius"/>
    </source>
</evidence>
<feature type="transmembrane region" description="Helical" evidence="2">
    <location>
        <begin position="375"/>
        <end position="394"/>
    </location>
</feature>
<evidence type="ECO:0000313" key="4">
    <source>
        <dbReference type="Proteomes" id="UP001589896"/>
    </source>
</evidence>
<evidence type="ECO:0000256" key="1">
    <source>
        <dbReference type="SAM" id="MobiDB-lite"/>
    </source>
</evidence>
<proteinExistence type="predicted"/>
<reference evidence="3 4" key="1">
    <citation type="submission" date="2024-09" db="EMBL/GenBank/DDBJ databases">
        <authorList>
            <person name="Sun Q."/>
            <person name="Mori K."/>
        </authorList>
    </citation>
    <scope>NUCLEOTIDE SEQUENCE [LARGE SCALE GENOMIC DNA]</scope>
    <source>
        <strain evidence="3 4">KCTC 23076</strain>
    </source>
</reference>
<sequence length="442" mass="49175">MNGVGASSADGVDEGTARVVESEPGEEELEPEEPEGWVDISFEHPREDAVERFRTIFTNHGIPAVFWRTGLGDWLRIDARIMFGRGGELLRWSGVPGREWAPMSVEEVNAVVDSLGVTVQLGDLEREPAEPLAATPTGVRRLVDAMVMCARESSVTADLIAREAKAPVVLNRFGDWMIISPFGEPRAVEASSVWGMPDVIVLWRQGDERGTSTFRRGDQHGHAWGFEAEFLDPSNPWHRDHTGKTVAEWLEATRPEPPEWEPWAKVAALDDDSAQRLRLALRRPDSDEQTFPRFADALGLPAVVVDLLDHDLDPMSLPGAEVVRPAGFLRGVWEAIRRDVRNVAAERNEPKPSRPPAKLPALTVWWLRVTCTRPWWYHLLALGAIGIFGTLLVVRLQEDGSLWAPAVGLFLALADYSIPRRMFAADLFPDTDDEGGPRQSDK</sequence>
<accession>A0ABV6RNE6</accession>
<keyword evidence="2" id="KW-0812">Transmembrane</keyword>
<feature type="transmembrane region" description="Helical" evidence="2">
    <location>
        <begin position="401"/>
        <end position="418"/>
    </location>
</feature>
<keyword evidence="2" id="KW-0472">Membrane</keyword>
<keyword evidence="4" id="KW-1185">Reference proteome</keyword>
<dbReference type="EMBL" id="JBHLTG010000002">
    <property type="protein sequence ID" value="MFC0678509.1"/>
    <property type="molecule type" value="Genomic_DNA"/>
</dbReference>
<feature type="compositionally biased region" description="Acidic residues" evidence="1">
    <location>
        <begin position="23"/>
        <end position="36"/>
    </location>
</feature>
<keyword evidence="2" id="KW-1133">Transmembrane helix</keyword>
<gene>
    <name evidence="3" type="ORF">ACFFGH_11735</name>
</gene>
<protein>
    <submittedName>
        <fullName evidence="3">Uncharacterized protein</fullName>
    </submittedName>
</protein>